<dbReference type="PANTHER" id="PTHR30520:SF6">
    <property type="entry name" value="FORMATE_NITRATE FAMILY TRANSPORTER (EUROFUNG)"/>
    <property type="match status" value="1"/>
</dbReference>
<keyword evidence="4 7" id="KW-1133">Transmembrane helix</keyword>
<organism evidence="8 9">
    <name type="scientific">Anaeromonas frigoriresistens</name>
    <dbReference type="NCBI Taxonomy" id="2683708"/>
    <lineage>
        <taxon>Bacteria</taxon>
        <taxon>Bacillati</taxon>
        <taxon>Bacillota</taxon>
        <taxon>Tissierellia</taxon>
        <taxon>Tissierellales</taxon>
        <taxon>Thermohalobacteraceae</taxon>
        <taxon>Anaeromonas</taxon>
    </lineage>
</organism>
<dbReference type="InterPro" id="IPR000292">
    <property type="entry name" value="For/NO2_transpt"/>
</dbReference>
<evidence type="ECO:0000256" key="6">
    <source>
        <dbReference type="ARBA" id="ARBA00049660"/>
    </source>
</evidence>
<comment type="subcellular location">
    <subcellularLocation>
        <location evidence="1">Membrane</location>
        <topology evidence="1">Multi-pass membrane protein</topology>
    </subcellularLocation>
</comment>
<evidence type="ECO:0000313" key="9">
    <source>
        <dbReference type="Proteomes" id="UP000724672"/>
    </source>
</evidence>
<dbReference type="AlphaFoldDB" id="A0A942UWW8"/>
<evidence type="ECO:0000256" key="1">
    <source>
        <dbReference type="ARBA" id="ARBA00004141"/>
    </source>
</evidence>
<accession>A0A942UWW8</accession>
<dbReference type="FunFam" id="1.20.1080.10:FF:000011">
    <property type="entry name" value="Formate family transporter"/>
    <property type="match status" value="1"/>
</dbReference>
<keyword evidence="5 7" id="KW-0472">Membrane</keyword>
<evidence type="ECO:0000313" key="8">
    <source>
        <dbReference type="EMBL" id="MBS4537886.1"/>
    </source>
</evidence>
<feature type="transmembrane region" description="Helical" evidence="7">
    <location>
        <begin position="109"/>
        <end position="128"/>
    </location>
</feature>
<dbReference type="GO" id="GO:0015499">
    <property type="term" value="F:formate transmembrane transporter activity"/>
    <property type="evidence" value="ECO:0007669"/>
    <property type="project" value="TreeGrafter"/>
</dbReference>
<keyword evidence="9" id="KW-1185">Reference proteome</keyword>
<dbReference type="InterPro" id="IPR023271">
    <property type="entry name" value="Aquaporin-like"/>
</dbReference>
<dbReference type="PANTHER" id="PTHR30520">
    <property type="entry name" value="FORMATE TRANSPORTER-RELATED"/>
    <property type="match status" value="1"/>
</dbReference>
<name>A0A942UWW8_9FIRM</name>
<comment type="caution">
    <text evidence="8">The sequence shown here is derived from an EMBL/GenBank/DDBJ whole genome shotgun (WGS) entry which is preliminary data.</text>
</comment>
<dbReference type="NCBIfam" id="TIGR00790">
    <property type="entry name" value="fnt"/>
    <property type="match status" value="1"/>
</dbReference>
<feature type="transmembrane region" description="Helical" evidence="7">
    <location>
        <begin position="232"/>
        <end position="254"/>
    </location>
</feature>
<evidence type="ECO:0000256" key="2">
    <source>
        <dbReference type="ARBA" id="ARBA00022448"/>
    </source>
</evidence>
<protein>
    <submittedName>
        <fullName evidence="8">Formate/nitrite transporter family protein</fullName>
    </submittedName>
</protein>
<dbReference type="InterPro" id="IPR024002">
    <property type="entry name" value="For/NO2_transpt_CS"/>
</dbReference>
<feature type="transmembrane region" description="Helical" evidence="7">
    <location>
        <begin position="190"/>
        <end position="212"/>
    </location>
</feature>
<dbReference type="GO" id="GO:0005886">
    <property type="term" value="C:plasma membrane"/>
    <property type="evidence" value="ECO:0007669"/>
    <property type="project" value="TreeGrafter"/>
</dbReference>
<dbReference type="PROSITE" id="PS01005">
    <property type="entry name" value="FORMATE_NITRITE_TP_1"/>
    <property type="match status" value="1"/>
</dbReference>
<dbReference type="Pfam" id="PF01226">
    <property type="entry name" value="Form_Nir_trans"/>
    <property type="match status" value="1"/>
</dbReference>
<evidence type="ECO:0000256" key="4">
    <source>
        <dbReference type="ARBA" id="ARBA00022989"/>
    </source>
</evidence>
<gene>
    <name evidence="8" type="ORF">GOQ27_05395</name>
</gene>
<reference evidence="8" key="1">
    <citation type="submission" date="2019-12" db="EMBL/GenBank/DDBJ databases">
        <title>Clostridiaceae gen. nov. sp. nov., isolated from sediment in Xinjiang, China.</title>
        <authorList>
            <person name="Zhang R."/>
        </authorList>
    </citation>
    <scope>NUCLEOTIDE SEQUENCE</scope>
    <source>
        <strain evidence="8">D2Q-11</strain>
    </source>
</reference>
<evidence type="ECO:0000256" key="3">
    <source>
        <dbReference type="ARBA" id="ARBA00022692"/>
    </source>
</evidence>
<dbReference type="Proteomes" id="UP000724672">
    <property type="component" value="Unassembled WGS sequence"/>
</dbReference>
<sequence length="259" mass="28039">MEKGMLKPNEIVKATINAGINKAKLSSLQMILLGILAGIFIGFGAHANIAISQTLGRFDIGVATFMGAAVFPVGLMLVLIAGAELFTGNNLMTLALMDRKITFSQLSKNWSLVYIGNFIGSILLAYIISESGLYESNSDIANRAIGISEARVGFTFQAALLRGILCNIIVVLAVWLSSASQNVIGKLFSIWFPIMLFVVSGFEHSVANMFFLSMGKFLGANITWSEIWINNLIPVTLGNIIGGAIIIPGIYYLIYVYKK</sequence>
<evidence type="ECO:0000256" key="5">
    <source>
        <dbReference type="ARBA" id="ARBA00023136"/>
    </source>
</evidence>
<evidence type="ECO:0000256" key="7">
    <source>
        <dbReference type="SAM" id="Phobius"/>
    </source>
</evidence>
<feature type="transmembrane region" description="Helical" evidence="7">
    <location>
        <begin position="30"/>
        <end position="51"/>
    </location>
</feature>
<keyword evidence="3 7" id="KW-0812">Transmembrane</keyword>
<feature type="transmembrane region" description="Helical" evidence="7">
    <location>
        <begin position="159"/>
        <end position="178"/>
    </location>
</feature>
<keyword evidence="2" id="KW-0813">Transport</keyword>
<comment type="similarity">
    <text evidence="6">Belongs to the FNT transporter (TC 1.A.16) family.</text>
</comment>
<proteinExistence type="inferred from homology"/>
<dbReference type="EMBL" id="WSFT01000023">
    <property type="protein sequence ID" value="MBS4537886.1"/>
    <property type="molecule type" value="Genomic_DNA"/>
</dbReference>
<dbReference type="Gene3D" id="1.20.1080.10">
    <property type="entry name" value="Glycerol uptake facilitator protein"/>
    <property type="match status" value="1"/>
</dbReference>
<feature type="transmembrane region" description="Helical" evidence="7">
    <location>
        <begin position="63"/>
        <end position="88"/>
    </location>
</feature>